<dbReference type="Proteomes" id="UP000821845">
    <property type="component" value="Chromosome 6"/>
</dbReference>
<reference evidence="1" key="1">
    <citation type="submission" date="2020-05" db="EMBL/GenBank/DDBJ databases">
        <title>Large-scale comparative analyses of tick genomes elucidate their genetic diversity and vector capacities.</title>
        <authorList>
            <person name="Jia N."/>
            <person name="Wang J."/>
            <person name="Shi W."/>
            <person name="Du L."/>
            <person name="Sun Y."/>
            <person name="Zhan W."/>
            <person name="Jiang J."/>
            <person name="Wang Q."/>
            <person name="Zhang B."/>
            <person name="Ji P."/>
            <person name="Sakyi L.B."/>
            <person name="Cui X."/>
            <person name="Yuan T."/>
            <person name="Jiang B."/>
            <person name="Yang W."/>
            <person name="Lam T.T.-Y."/>
            <person name="Chang Q."/>
            <person name="Ding S."/>
            <person name="Wang X."/>
            <person name="Zhu J."/>
            <person name="Ruan X."/>
            <person name="Zhao L."/>
            <person name="Wei J."/>
            <person name="Que T."/>
            <person name="Du C."/>
            <person name="Cheng J."/>
            <person name="Dai P."/>
            <person name="Han X."/>
            <person name="Huang E."/>
            <person name="Gao Y."/>
            <person name="Liu J."/>
            <person name="Shao H."/>
            <person name="Ye R."/>
            <person name="Li L."/>
            <person name="Wei W."/>
            <person name="Wang X."/>
            <person name="Wang C."/>
            <person name="Yang T."/>
            <person name="Huo Q."/>
            <person name="Li W."/>
            <person name="Guo W."/>
            <person name="Chen H."/>
            <person name="Zhou L."/>
            <person name="Ni X."/>
            <person name="Tian J."/>
            <person name="Zhou Y."/>
            <person name="Sheng Y."/>
            <person name="Liu T."/>
            <person name="Pan Y."/>
            <person name="Xia L."/>
            <person name="Li J."/>
            <person name="Zhao F."/>
            <person name="Cao W."/>
        </authorList>
    </citation>
    <scope>NUCLEOTIDE SEQUENCE</scope>
    <source>
        <strain evidence="1">Hyas-2018</strain>
    </source>
</reference>
<keyword evidence="2" id="KW-1185">Reference proteome</keyword>
<comment type="caution">
    <text evidence="1">The sequence shown here is derived from an EMBL/GenBank/DDBJ whole genome shotgun (WGS) entry which is preliminary data.</text>
</comment>
<evidence type="ECO:0000313" key="2">
    <source>
        <dbReference type="Proteomes" id="UP000821845"/>
    </source>
</evidence>
<organism evidence="1 2">
    <name type="scientific">Hyalomma asiaticum</name>
    <name type="common">Tick</name>
    <dbReference type="NCBI Taxonomy" id="266040"/>
    <lineage>
        <taxon>Eukaryota</taxon>
        <taxon>Metazoa</taxon>
        <taxon>Ecdysozoa</taxon>
        <taxon>Arthropoda</taxon>
        <taxon>Chelicerata</taxon>
        <taxon>Arachnida</taxon>
        <taxon>Acari</taxon>
        <taxon>Parasitiformes</taxon>
        <taxon>Ixodida</taxon>
        <taxon>Ixodoidea</taxon>
        <taxon>Ixodidae</taxon>
        <taxon>Hyalomminae</taxon>
        <taxon>Hyalomma</taxon>
    </lineage>
</organism>
<accession>A0ACB7S3A9</accession>
<proteinExistence type="predicted"/>
<dbReference type="EMBL" id="CM023486">
    <property type="protein sequence ID" value="KAH6928556.1"/>
    <property type="molecule type" value="Genomic_DNA"/>
</dbReference>
<evidence type="ECO:0000313" key="1">
    <source>
        <dbReference type="EMBL" id="KAH6928556.1"/>
    </source>
</evidence>
<sequence length="926" mass="103682">MDPLGSPLDIVDVAVLKRWHQIAPREPVLTEEDAGGAQNNCYREKAPFPINEELNRKIALWVGDMTSLNAHAIVNSTNENLTDRSPLSQRLVTRAGPADEARLAQRNSQCRTGEAKLTKGYNLPARFVIHTVGPKYNVKFHTAAETALHSSYWRVLQMLPEHGLRTLGLCPIHSVRRSYPTQEGAHLALRTVRRFLENHGDTVDLIVLAVEGGEVGTYEQLLPLYFPRTSLEEEVAQRRLPKDIGGPRGEPVLPERGIRIVDKPFGEEGSDEKELDPGPLMEGSVCVGRTAFARMQADVDRQGGRMLSDPMAREIQRAHRYTRLLRKARQEDLRTVREARFFYEAGRDRRGRPVFVFVGRRFRGLDPEHVLLQILHTLDTVTQAFVAVYLHTMAQEPPELEALLKDVLELLGPKHRQNLHCLYLVHPGWWTRVAAWWFCTFRAPDLRHRLCLVSKLDELYNDIAPDQLDLPRFVLEHDFMLVSRTTKRPAAWRLAAVTTRAAAEKPSLCCYAVGPLAAETVCPQSPCASGKWSSSAGQLQRVIPVNPSGPAVEEARFSVLGYDQVVRLQELLEEPVSVQGRGNFPALETRLRDLVQRVRSQLGRQGVPVRDVRLNGGAASYVLEPDTSAEYNDLDVIFGCELGSSGAGGFERVKTAVLDALAELLPAGVKRINACALKEAYLHKLVKVATDEDRWSLVSLSNSLGRNVELKFVHRMRRQFEFSVDSFQIVVDPLLLLHQCGGGSAEALLPRCTQDFFPSVLAESVYGNFGQALEHLRRRLIATRNPEEIRGGGLLKYCHLLARGFHATDSTRALERYMCSRFFIDFPEIQAQRAKLHSFLANHLSHERLRYSFLATLYRVVDGSTVCLMGHERRQTLQLIQELACRALLVQQQPRLCGFAQPCWLLGLGPTLGPAGLSPGLAAGPL</sequence>
<name>A0ACB7S3A9_HYAAI</name>
<protein>
    <submittedName>
        <fullName evidence="1">Uncharacterized protein</fullName>
    </submittedName>
</protein>
<gene>
    <name evidence="1" type="ORF">HPB50_016893</name>
</gene>